<evidence type="ECO:0000313" key="6">
    <source>
        <dbReference type="Proteomes" id="UP000034883"/>
    </source>
</evidence>
<dbReference type="Gene3D" id="3.40.50.300">
    <property type="entry name" value="P-loop containing nucleotide triphosphate hydrolases"/>
    <property type="match status" value="1"/>
</dbReference>
<dbReference type="KEGG" id="samy:DB32_006879"/>
<comment type="similarity">
    <text evidence="1">Belongs to the arsA ATPase family.</text>
</comment>
<dbReference type="AlphaFoldDB" id="A0A0F6W7Z2"/>
<dbReference type="Pfam" id="PF02374">
    <property type="entry name" value="ArsA_ATPase"/>
    <property type="match status" value="1"/>
</dbReference>
<dbReference type="Proteomes" id="UP000034883">
    <property type="component" value="Chromosome"/>
</dbReference>
<reference evidence="5 6" key="1">
    <citation type="submission" date="2015-03" db="EMBL/GenBank/DDBJ databases">
        <title>Genome assembly of Sandaracinus amylolyticus DSM 53668.</title>
        <authorList>
            <person name="Sharma G."/>
            <person name="Subramanian S."/>
        </authorList>
    </citation>
    <scope>NUCLEOTIDE SEQUENCE [LARGE SCALE GENOMIC DNA]</scope>
    <source>
        <strain evidence="5 6">DSM 53668</strain>
    </source>
</reference>
<gene>
    <name evidence="5" type="ORF">DB32_006879</name>
</gene>
<dbReference type="OrthoDB" id="5242836at2"/>
<dbReference type="InterPro" id="IPR027417">
    <property type="entry name" value="P-loop_NTPase"/>
</dbReference>
<protein>
    <recommendedName>
        <fullName evidence="3">arsenite-transporting ATPase</fullName>
        <ecNumber evidence="3">7.3.2.7</ecNumber>
    </recommendedName>
</protein>
<dbReference type="EC" id="7.3.2.7" evidence="3"/>
<dbReference type="RefSeq" id="WP_053236754.1">
    <property type="nucleotide sequence ID" value="NZ_CP011125.1"/>
</dbReference>
<name>A0A0F6W7Z2_9BACT</name>
<feature type="domain" description="ArsA/GET3 Anion-transporting ATPase-like" evidence="4">
    <location>
        <begin position="8"/>
        <end position="161"/>
    </location>
</feature>
<dbReference type="SUPFAM" id="SSF52540">
    <property type="entry name" value="P-loop containing nucleoside triphosphate hydrolases"/>
    <property type="match status" value="1"/>
</dbReference>
<dbReference type="PANTHER" id="PTHR10803">
    <property type="entry name" value="ARSENICAL PUMP-DRIVING ATPASE ARSENITE-TRANSLOCATING ATPASE"/>
    <property type="match status" value="1"/>
</dbReference>
<evidence type="ECO:0000256" key="1">
    <source>
        <dbReference type="ARBA" id="ARBA00011040"/>
    </source>
</evidence>
<dbReference type="InterPro" id="IPR025723">
    <property type="entry name" value="ArsA/GET3_ATPase-like"/>
</dbReference>
<comment type="catalytic activity">
    <reaction evidence="2">
        <text>arsenite(in) + ATP + H2O = arsenite(out) + ADP + phosphate + H(+)</text>
        <dbReference type="Rhea" id="RHEA:11348"/>
        <dbReference type="ChEBI" id="CHEBI:15377"/>
        <dbReference type="ChEBI" id="CHEBI:15378"/>
        <dbReference type="ChEBI" id="CHEBI:29242"/>
        <dbReference type="ChEBI" id="CHEBI:30616"/>
        <dbReference type="ChEBI" id="CHEBI:43474"/>
        <dbReference type="ChEBI" id="CHEBI:456216"/>
        <dbReference type="EC" id="7.3.2.7"/>
    </reaction>
</comment>
<evidence type="ECO:0000256" key="2">
    <source>
        <dbReference type="ARBA" id="ARBA00052296"/>
    </source>
</evidence>
<accession>A0A0F6W7Z2</accession>
<keyword evidence="6" id="KW-1185">Reference proteome</keyword>
<dbReference type="CDD" id="cd02035">
    <property type="entry name" value="ArsA"/>
    <property type="match status" value="1"/>
</dbReference>
<proteinExistence type="inferred from homology"/>
<dbReference type="GO" id="GO:0005524">
    <property type="term" value="F:ATP binding"/>
    <property type="evidence" value="ECO:0007669"/>
    <property type="project" value="InterPro"/>
</dbReference>
<evidence type="ECO:0000259" key="4">
    <source>
        <dbReference type="Pfam" id="PF02374"/>
    </source>
</evidence>
<dbReference type="PANTHER" id="PTHR10803:SF3">
    <property type="entry name" value="ATPASE GET3"/>
    <property type="match status" value="1"/>
</dbReference>
<dbReference type="InterPro" id="IPR016300">
    <property type="entry name" value="ATPase_ArsA/GET3"/>
</dbReference>
<organism evidence="5 6">
    <name type="scientific">Sandaracinus amylolyticus</name>
    <dbReference type="NCBI Taxonomy" id="927083"/>
    <lineage>
        <taxon>Bacteria</taxon>
        <taxon>Pseudomonadati</taxon>
        <taxon>Myxococcota</taxon>
        <taxon>Polyangia</taxon>
        <taxon>Polyangiales</taxon>
        <taxon>Sandaracinaceae</taxon>
        <taxon>Sandaracinus</taxon>
    </lineage>
</organism>
<dbReference type="GO" id="GO:0015446">
    <property type="term" value="F:ATPase-coupled arsenite transmembrane transporter activity"/>
    <property type="evidence" value="ECO:0007669"/>
    <property type="project" value="UniProtKB-EC"/>
</dbReference>
<sequence length="308" mass="33162">MPALLDQQFLFVVGKGGVGKTTVAASLGLAAARKGKRVLVAMANAKERLSTLLEVEPIGPHNQNVAPNFDAVNMVPQHALEEYGLMVLKSRTLQRAIFENRIVTALLRGTPGIEAWSMLGKAFFHTKETLPDGRSKRYDLVILDAPATGHGLDMLRVPKVIVDVAPPGLLRREAEDALALFRDPARCGVVLVTLAEDMPANETIELHGAVVKELGMNPQALVVNQVLPRLFTPSERDAVSGLAAQLPSGSVLHGLALAGRARAIREGVQEQSLAKLASALPKLPRVTLPMLFTPEFRRESIESLSSAF</sequence>
<dbReference type="EMBL" id="CP011125">
    <property type="protein sequence ID" value="AKF09730.1"/>
    <property type="molecule type" value="Genomic_DNA"/>
</dbReference>
<dbReference type="STRING" id="927083.DB32_006879"/>
<dbReference type="GO" id="GO:0016887">
    <property type="term" value="F:ATP hydrolysis activity"/>
    <property type="evidence" value="ECO:0007669"/>
    <property type="project" value="InterPro"/>
</dbReference>
<evidence type="ECO:0000313" key="5">
    <source>
        <dbReference type="EMBL" id="AKF09730.1"/>
    </source>
</evidence>
<evidence type="ECO:0000256" key="3">
    <source>
        <dbReference type="ARBA" id="ARBA00066752"/>
    </source>
</evidence>